<dbReference type="PROSITE" id="PS50297">
    <property type="entry name" value="ANK_REP_REGION"/>
    <property type="match status" value="3"/>
</dbReference>
<dbReference type="InterPro" id="IPR040843">
    <property type="entry name" value="RAMA"/>
</dbReference>
<keyword evidence="5" id="KW-1185">Reference proteome</keyword>
<dbReference type="PANTHER" id="PTHR24176:SF14">
    <property type="entry name" value="ANKYRIN REPEAT DOMAIN-CONTAINING PROTEIN 31"/>
    <property type="match status" value="1"/>
</dbReference>
<feature type="repeat" description="ANK" evidence="1">
    <location>
        <begin position="667"/>
        <end position="699"/>
    </location>
</feature>
<evidence type="ECO:0000256" key="2">
    <source>
        <dbReference type="SAM" id="MobiDB-lite"/>
    </source>
</evidence>
<dbReference type="PROSITE" id="PS50088">
    <property type="entry name" value="ANK_REPEAT"/>
    <property type="match status" value="3"/>
</dbReference>
<dbReference type="PRINTS" id="PR01415">
    <property type="entry name" value="ANKYRIN"/>
</dbReference>
<sequence length="1332" mass="149865">VAALLLLHGADPLLRSDSGKSALDEAKDSRMKRLLEKYIPKNQKHLLTSALKNSTDPLDIEDVHQHKKPKFSSKNLSEFVCDENSNRLKSEDVKVDKGSKEGLFINKDVYEHYQKDSKDRRFGKSTHKQSTLNQIHSVRGLRKDSLQDIKGSSTNVSKARGRRNTRHKRTQVDIAIQESIPRKTIAVSFSRRINRLITGQQNILQDFDDLPEKSHKLCSPALSNLKNGLGNSIEACSVLKETHIHSLDLSDNQETKCLESTDQAEAVPFSGLCLQKEMKLPLVTTHQQSRSHQEQQHISPSHENSNLGQKGKSLNEWENSFASFIKDKFDDDDDDCCISEKTVTSKKVACSTGCKNHYNYEENITNREEMDFQQVFPSEDHFSQENKLKACSLTILPQQEAVDFSDSDNTVGPEQHVTNDEQCTCETSFDHSHSSPDHTSLTYPRTFSTQETSRLTGHVELFGRPQDHLMDQTDIYTVEKVNEGEDTKRDYNDENRKPSSSNRSLSSVVSSHVIETTTIEKRKQDTPERKNIHNIIFYSTDSINKELTNISQLRQKEEKEISNIPDEELTKNINRDENTMRNGEKKEKTNSEIDMSASIQGHKKVQNLRKRQNFLKAACSQEMKTAGINKKNARGESRLHLASRRGNLSLVKALIESGADVNLKDHAGWTPLHEASNKGSHNIIVELLKAGANVNCENLDGILPLHDAAANSHLKAAEILLQHGANPNQKNQKQNTALDEAEDEKMKELLKSYGAIETDNRDESNAVVTVKIPAVRPKRRKQCSSDDCKSVDPPFLSHREKNRKRHPVHHPLSDILQDMEEKQESLLEFEIRTPEDAEQYVEKMLEIKEVMDNVLAKQKAERDDLAKKYRVSVESFKQGVLREQLANLATRQKSLLVVAQRQKKISQKIQNYKNITSVSGPGLKRPPSSSEVSREKDSQELTSLGNSMRPHSSSCSPVSPICGSMQETQSSLEMWNGSQNANTCVNSETVKREEFSGNELNAKRNVSDYTLVGLSKSRHSDGTKIKLPSQPVAFLAQGEYSQKENDLTETSANGNESYSSPSEVTGTLNISETRSVLAKNDAPPSTIICDQAPTNCDPKRGKKKMASQQPRRGTLESLTHRGTDALGSNTGHRMKSYLKKSIFAVPHANDSQSSSSSRSGRQHTVKKPLNNSTAPRKKCMQIKDLILLGRINPGNNILEFKTQETTHKASVLLSGKIKVENGQIYQNPVTWLKDLLGGDSSVTWNFAWSKVTYLGKELLKYVSEEAPIPAEPNVAPQQHQPCLPGTSRESMQSIPHYLQIKEVLLISDQEFLPCHIMDQHWKFYVECEELTF</sequence>
<name>A0A6G1B3U3_CROCR</name>
<dbReference type="InterPro" id="IPR042334">
    <property type="entry name" value="ANKRD31"/>
</dbReference>
<feature type="compositionally biased region" description="Basic residues" evidence="2">
    <location>
        <begin position="800"/>
        <end position="809"/>
    </location>
</feature>
<dbReference type="SMART" id="SM00248">
    <property type="entry name" value="ANK"/>
    <property type="match status" value="3"/>
</dbReference>
<dbReference type="InterPro" id="IPR036770">
    <property type="entry name" value="Ankyrin_rpt-contain_sf"/>
</dbReference>
<feature type="compositionally biased region" description="Basic and acidic residues" evidence="2">
    <location>
        <begin position="480"/>
        <end position="497"/>
    </location>
</feature>
<dbReference type="InterPro" id="IPR002110">
    <property type="entry name" value="Ankyrin_rpt"/>
</dbReference>
<proteinExistence type="predicted"/>
<protein>
    <submittedName>
        <fullName evidence="4">MTFR2 regulator</fullName>
    </submittedName>
</protein>
<dbReference type="EMBL" id="VOAJ01002532">
    <property type="protein sequence ID" value="KAF0882431.1"/>
    <property type="molecule type" value="Genomic_DNA"/>
</dbReference>
<evidence type="ECO:0000256" key="1">
    <source>
        <dbReference type="PROSITE-ProRule" id="PRU00023"/>
    </source>
</evidence>
<feature type="region of interest" description="Disordered" evidence="2">
    <location>
        <begin position="1077"/>
        <end position="1131"/>
    </location>
</feature>
<feature type="region of interest" description="Disordered" evidence="2">
    <location>
        <begin position="1042"/>
        <end position="1065"/>
    </location>
</feature>
<feature type="domain" description="RAMA" evidence="3">
    <location>
        <begin position="1163"/>
        <end position="1263"/>
    </location>
</feature>
<feature type="region of interest" description="Disordered" evidence="2">
    <location>
        <begin position="779"/>
        <end position="812"/>
    </location>
</feature>
<dbReference type="PANTHER" id="PTHR24176">
    <property type="entry name" value="ANKYRIN REPEAT DOMAIN-CONTAINING PROTEIN 31-RELATED"/>
    <property type="match status" value="1"/>
</dbReference>
<evidence type="ECO:0000313" key="5">
    <source>
        <dbReference type="Proteomes" id="UP000475037"/>
    </source>
</evidence>
<dbReference type="Gene3D" id="1.25.40.20">
    <property type="entry name" value="Ankyrin repeat-containing domain"/>
    <property type="match status" value="2"/>
</dbReference>
<feature type="region of interest" description="Disordered" evidence="2">
    <location>
        <begin position="1147"/>
        <end position="1174"/>
    </location>
</feature>
<feature type="compositionally biased region" description="Basic residues" evidence="2">
    <location>
        <begin position="159"/>
        <end position="168"/>
    </location>
</feature>
<feature type="repeat" description="ANK" evidence="1">
    <location>
        <begin position="700"/>
        <end position="732"/>
    </location>
</feature>
<feature type="compositionally biased region" description="Low complexity" evidence="2">
    <location>
        <begin position="499"/>
        <end position="511"/>
    </location>
</feature>
<feature type="compositionally biased region" description="Polar residues" evidence="2">
    <location>
        <begin position="940"/>
        <end position="957"/>
    </location>
</feature>
<feature type="repeat" description="ANK" evidence="1">
    <location>
        <begin position="634"/>
        <end position="666"/>
    </location>
</feature>
<dbReference type="Pfam" id="PF18755">
    <property type="entry name" value="RAMA"/>
    <property type="match status" value="1"/>
</dbReference>
<comment type="caution">
    <text evidence="4">The sequence shown here is derived from an EMBL/GenBank/DDBJ whole genome shotgun (WGS) entry which is preliminary data.</text>
</comment>
<feature type="region of interest" description="Disordered" evidence="2">
    <location>
        <begin position="916"/>
        <end position="959"/>
    </location>
</feature>
<feature type="compositionally biased region" description="Polar residues" evidence="2">
    <location>
        <begin position="1048"/>
        <end position="1065"/>
    </location>
</feature>
<reference evidence="4 5" key="1">
    <citation type="submission" date="2019-11" db="EMBL/GenBank/DDBJ databases">
        <authorList>
            <person name="Yang C."/>
            <person name="Li F."/>
        </authorList>
    </citation>
    <scope>NUCLEOTIDE SEQUENCE [LARGE SCALE GENOMIC DNA]</scope>
    <source>
        <strain evidence="4">KB4526</strain>
        <tissue evidence="4">Muscle</tissue>
    </source>
</reference>
<feature type="non-terminal residue" evidence="4">
    <location>
        <position position="1332"/>
    </location>
</feature>
<evidence type="ECO:0000259" key="3">
    <source>
        <dbReference type="Pfam" id="PF18755"/>
    </source>
</evidence>
<feature type="region of interest" description="Disordered" evidence="2">
    <location>
        <begin position="143"/>
        <end position="168"/>
    </location>
</feature>
<gene>
    <name evidence="4" type="primary">Mtfr2</name>
    <name evidence="4" type="ORF">FOF47_R13326</name>
</gene>
<dbReference type="SUPFAM" id="SSF48403">
    <property type="entry name" value="Ankyrin repeat"/>
    <property type="match status" value="1"/>
</dbReference>
<accession>A0A6G1B3U3</accession>
<organism evidence="4 5">
    <name type="scientific">Crocuta crocuta</name>
    <name type="common">Spotted hyena</name>
    <dbReference type="NCBI Taxonomy" id="9678"/>
    <lineage>
        <taxon>Eukaryota</taxon>
        <taxon>Metazoa</taxon>
        <taxon>Chordata</taxon>
        <taxon>Craniata</taxon>
        <taxon>Vertebrata</taxon>
        <taxon>Euteleostomi</taxon>
        <taxon>Mammalia</taxon>
        <taxon>Eutheria</taxon>
        <taxon>Laurasiatheria</taxon>
        <taxon>Carnivora</taxon>
        <taxon>Feliformia</taxon>
        <taxon>Hyaenidae</taxon>
        <taxon>Crocuta</taxon>
    </lineage>
</organism>
<feature type="region of interest" description="Disordered" evidence="2">
    <location>
        <begin position="285"/>
        <end position="312"/>
    </location>
</feature>
<feature type="region of interest" description="Disordered" evidence="2">
    <location>
        <begin position="477"/>
        <end position="511"/>
    </location>
</feature>
<dbReference type="Pfam" id="PF12796">
    <property type="entry name" value="Ank_2"/>
    <property type="match status" value="1"/>
</dbReference>
<dbReference type="Proteomes" id="UP000475037">
    <property type="component" value="Unassembled WGS sequence"/>
</dbReference>
<keyword evidence="1" id="KW-0040">ANK repeat</keyword>
<feature type="non-terminal residue" evidence="4">
    <location>
        <position position="1"/>
    </location>
</feature>
<evidence type="ECO:0000313" key="4">
    <source>
        <dbReference type="EMBL" id="KAF0882431.1"/>
    </source>
</evidence>